<evidence type="ECO:0000259" key="7">
    <source>
        <dbReference type="Pfam" id="PF00482"/>
    </source>
</evidence>
<feature type="domain" description="Type II secretion system protein GspF" evidence="7">
    <location>
        <begin position="163"/>
        <end position="289"/>
    </location>
</feature>
<accession>F9RWY7</accession>
<dbReference type="GO" id="GO:0005886">
    <property type="term" value="C:plasma membrane"/>
    <property type="evidence" value="ECO:0007669"/>
    <property type="project" value="UniProtKB-SubCell"/>
</dbReference>
<gene>
    <name evidence="8" type="ORF">VII00023_13867</name>
</gene>
<comment type="subcellular location">
    <subcellularLocation>
        <location evidence="1">Cell membrane</location>
        <topology evidence="1">Multi-pass membrane protein</topology>
    </subcellularLocation>
</comment>
<comment type="caution">
    <text evidence="8">The sequence shown here is derived from an EMBL/GenBank/DDBJ whole genome shotgun (WGS) entry which is preliminary data.</text>
</comment>
<dbReference type="Pfam" id="PF00482">
    <property type="entry name" value="T2SSF"/>
    <property type="match status" value="1"/>
</dbReference>
<keyword evidence="4 6" id="KW-1133">Transmembrane helix</keyword>
<dbReference type="OrthoDB" id="9810662at2"/>
<evidence type="ECO:0000256" key="6">
    <source>
        <dbReference type="SAM" id="Phobius"/>
    </source>
</evidence>
<sequence length="300" mass="33865">MAEIMAILDTTTARIILMVWFLVVAISVLFYSLYLKVARQNRFSNFGLQYSKKQRAQNMLQNFNQVIGKFVSLSETDVHDKMIAAGIYDSKYSKWLFPIKYGALIVGVLLLGFYAVQSQLPTSKVLIYGCIWLVLCLIGPDLYLSWRKQNLQRKLSERLPYLLDLMGVCVQTGMTIEASMGYLAKEMIGFDKDIAYMLNKTNERAKIVGLAQALEELYVRVPTAEIRSFVMTLNQSLQYGSSIYTVLTTLAVDIREIQMLGLEEKIGKLSAKMSIPLILLIMLPIVILITAPGIMRLMAG</sequence>
<keyword evidence="3 6" id="KW-0812">Transmembrane</keyword>
<evidence type="ECO:0000256" key="2">
    <source>
        <dbReference type="ARBA" id="ARBA00022475"/>
    </source>
</evidence>
<proteinExistence type="predicted"/>
<evidence type="ECO:0000256" key="1">
    <source>
        <dbReference type="ARBA" id="ARBA00004651"/>
    </source>
</evidence>
<evidence type="ECO:0000313" key="9">
    <source>
        <dbReference type="Proteomes" id="UP000004605"/>
    </source>
</evidence>
<feature type="transmembrane region" description="Helical" evidence="6">
    <location>
        <begin position="15"/>
        <end position="34"/>
    </location>
</feature>
<evidence type="ECO:0000256" key="5">
    <source>
        <dbReference type="ARBA" id="ARBA00023136"/>
    </source>
</evidence>
<dbReference type="PANTHER" id="PTHR35007">
    <property type="entry name" value="INTEGRAL MEMBRANE PROTEIN-RELATED"/>
    <property type="match status" value="1"/>
</dbReference>
<feature type="transmembrane region" description="Helical" evidence="6">
    <location>
        <begin position="126"/>
        <end position="146"/>
    </location>
</feature>
<feature type="transmembrane region" description="Helical" evidence="6">
    <location>
        <begin position="275"/>
        <end position="295"/>
    </location>
</feature>
<dbReference type="AlphaFoldDB" id="F9RWY7"/>
<dbReference type="EMBL" id="AFWF01000007">
    <property type="protein sequence ID" value="EGU48901.1"/>
    <property type="molecule type" value="Genomic_DNA"/>
</dbReference>
<organism evidence="8 9">
    <name type="scientific">Vibrio ichthyoenteri ATCC 700023</name>
    <dbReference type="NCBI Taxonomy" id="870968"/>
    <lineage>
        <taxon>Bacteria</taxon>
        <taxon>Pseudomonadati</taxon>
        <taxon>Pseudomonadota</taxon>
        <taxon>Gammaproteobacteria</taxon>
        <taxon>Vibrionales</taxon>
        <taxon>Vibrionaceae</taxon>
        <taxon>Vibrio</taxon>
    </lineage>
</organism>
<feature type="transmembrane region" description="Helical" evidence="6">
    <location>
        <begin position="101"/>
        <end position="120"/>
    </location>
</feature>
<keyword evidence="2" id="KW-1003">Cell membrane</keyword>
<reference evidence="8 9" key="1">
    <citation type="journal article" date="2012" name="Int. J. Syst. Evol. Microbiol.">
        <title>Vibrio caribbeanicus sp. nov., isolated from the marine sponge Scleritoderma cyanea.</title>
        <authorList>
            <person name="Hoffmann M."/>
            <person name="Monday S.R."/>
            <person name="Allard M.W."/>
            <person name="Strain E.A."/>
            <person name="Whittaker P."/>
            <person name="Naum M."/>
            <person name="McCarthy P.J."/>
            <person name="Lopez J.V."/>
            <person name="Fischer M."/>
            <person name="Brown E.W."/>
        </authorList>
    </citation>
    <scope>NUCLEOTIDE SEQUENCE [LARGE SCALE GENOMIC DNA]</scope>
    <source>
        <strain evidence="8 9">ATCC 700023</strain>
    </source>
</reference>
<dbReference type="RefSeq" id="WP_006710391.1">
    <property type="nucleotide sequence ID" value="NZ_AFWF01000007.1"/>
</dbReference>
<keyword evidence="9" id="KW-1185">Reference proteome</keyword>
<dbReference type="InterPro" id="IPR018076">
    <property type="entry name" value="T2SS_GspF_dom"/>
</dbReference>
<keyword evidence="5 6" id="KW-0472">Membrane</keyword>
<evidence type="ECO:0000256" key="3">
    <source>
        <dbReference type="ARBA" id="ARBA00022692"/>
    </source>
</evidence>
<dbReference type="PANTHER" id="PTHR35007:SF2">
    <property type="entry name" value="PILUS ASSEMBLE PROTEIN"/>
    <property type="match status" value="1"/>
</dbReference>
<evidence type="ECO:0000256" key="4">
    <source>
        <dbReference type="ARBA" id="ARBA00022989"/>
    </source>
</evidence>
<evidence type="ECO:0000313" key="8">
    <source>
        <dbReference type="EMBL" id="EGU48901.1"/>
    </source>
</evidence>
<dbReference type="Proteomes" id="UP000004605">
    <property type="component" value="Unassembled WGS sequence"/>
</dbReference>
<name>F9RWY7_9VIBR</name>
<protein>
    <submittedName>
        <fullName evidence="8">Type II secretion system protein F</fullName>
    </submittedName>
</protein>